<feature type="compositionally biased region" description="Acidic residues" evidence="1">
    <location>
        <begin position="91"/>
        <end position="111"/>
    </location>
</feature>
<evidence type="ECO:0000313" key="2">
    <source>
        <dbReference type="EMBL" id="WVN90501.1"/>
    </source>
</evidence>
<gene>
    <name evidence="2" type="ORF">L203_105737</name>
</gene>
<dbReference type="AlphaFoldDB" id="A0AAJ8JXQ4"/>
<feature type="compositionally biased region" description="Basic and acidic residues" evidence="1">
    <location>
        <begin position="63"/>
        <end position="81"/>
    </location>
</feature>
<accession>A0AAJ8JXQ4</accession>
<proteinExistence type="predicted"/>
<evidence type="ECO:0000256" key="1">
    <source>
        <dbReference type="SAM" id="MobiDB-lite"/>
    </source>
</evidence>
<reference evidence="2" key="2">
    <citation type="journal article" date="2022" name="Elife">
        <title>Obligate sexual reproduction of a homothallic fungus closely related to the Cryptococcus pathogenic species complex.</title>
        <authorList>
            <person name="Passer A.R."/>
            <person name="Clancey S.A."/>
            <person name="Shea T."/>
            <person name="David-Palma M."/>
            <person name="Averette A.F."/>
            <person name="Boekhout T."/>
            <person name="Porcel B.M."/>
            <person name="Nowrousian M."/>
            <person name="Cuomo C.A."/>
            <person name="Sun S."/>
            <person name="Heitman J."/>
            <person name="Coelho M.A."/>
        </authorList>
    </citation>
    <scope>NUCLEOTIDE SEQUENCE</scope>
    <source>
        <strain evidence="2">CBS 7841</strain>
    </source>
</reference>
<keyword evidence="3" id="KW-1185">Reference proteome</keyword>
<dbReference type="EMBL" id="CP143790">
    <property type="protein sequence ID" value="WVN90501.1"/>
    <property type="molecule type" value="Genomic_DNA"/>
</dbReference>
<reference evidence="2" key="1">
    <citation type="submission" date="2016-06" db="EMBL/GenBank/DDBJ databases">
        <authorList>
            <person name="Cuomo C."/>
            <person name="Litvintseva A."/>
            <person name="Heitman J."/>
            <person name="Chen Y."/>
            <person name="Sun S."/>
            <person name="Springer D."/>
            <person name="Dromer F."/>
            <person name="Young S."/>
            <person name="Zeng Q."/>
            <person name="Chapman S."/>
            <person name="Gujja S."/>
            <person name="Saif S."/>
            <person name="Birren B."/>
        </authorList>
    </citation>
    <scope>NUCLEOTIDE SEQUENCE</scope>
    <source>
        <strain evidence="2">CBS 7841</strain>
    </source>
</reference>
<sequence>MDRQLESPLIIETLSQPDKLSSKATFAHLQNFLFSLPVSPARTQLERLTDALGVEVGAIEPLEGERREAEREAKRAKVREDRRRKRRELEELQDQEELEGVLEGLEDDEKDADMNNGAVGQEGEEGMDDRGDIGWMKILVSAYNTKRYPYDARHIIYFI</sequence>
<reference evidence="2" key="3">
    <citation type="submission" date="2024-01" db="EMBL/GenBank/DDBJ databases">
        <authorList>
            <person name="Coelho M.A."/>
            <person name="David-Palma M."/>
            <person name="Shea T."/>
            <person name="Sun S."/>
            <person name="Cuomo C.A."/>
            <person name="Heitman J."/>
        </authorList>
    </citation>
    <scope>NUCLEOTIDE SEQUENCE</scope>
    <source>
        <strain evidence="2">CBS 7841</strain>
    </source>
</reference>
<dbReference type="Proteomes" id="UP000094043">
    <property type="component" value="Chromosome 7"/>
</dbReference>
<dbReference type="GeneID" id="91089946"/>
<protein>
    <submittedName>
        <fullName evidence="2">Uncharacterized protein</fullName>
    </submittedName>
</protein>
<evidence type="ECO:0000313" key="3">
    <source>
        <dbReference type="Proteomes" id="UP000094043"/>
    </source>
</evidence>
<dbReference type="RefSeq" id="XP_066071201.1">
    <property type="nucleotide sequence ID" value="XM_066215104.1"/>
</dbReference>
<name>A0AAJ8JXQ4_9TREE</name>
<feature type="region of interest" description="Disordered" evidence="1">
    <location>
        <begin position="63"/>
        <end position="126"/>
    </location>
</feature>
<organism evidence="2 3">
    <name type="scientific">Cryptococcus depauperatus CBS 7841</name>
    <dbReference type="NCBI Taxonomy" id="1295531"/>
    <lineage>
        <taxon>Eukaryota</taxon>
        <taxon>Fungi</taxon>
        <taxon>Dikarya</taxon>
        <taxon>Basidiomycota</taxon>
        <taxon>Agaricomycotina</taxon>
        <taxon>Tremellomycetes</taxon>
        <taxon>Tremellales</taxon>
        <taxon>Cryptococcaceae</taxon>
        <taxon>Cryptococcus</taxon>
    </lineage>
</organism>
<dbReference type="KEGG" id="cdep:91089946"/>